<proteinExistence type="predicted"/>
<gene>
    <name evidence="1" type="ORF">BDP27DRAFT_1330275</name>
</gene>
<sequence>MVFTARLVNLRRSLRGEIAPAHSLPLPSQFCVKLAKPEYIRSLAREAWFYEQLSKKEGYPGAVTPVCFGFFTCPLASESDVQIPAWSSVRIQPEAPSYTRAGEEPVYDFYIDDRDVKYLHSYFDDDRTSHLKSRWHLKQWRERADRSPVVGTLITERIGEPLRPKDFPNATSTIRKGVNHFSKEAETEIMVLLDDLNAAGILHGDVRFNNILRDLSSGSELNHWFSAASQICPRHNQIHLYRIIDFDRACRWNTDNPVDQWRFARIQSTTLEEPPFWGDCTQ</sequence>
<keyword evidence="2" id="KW-1185">Reference proteome</keyword>
<evidence type="ECO:0000313" key="1">
    <source>
        <dbReference type="EMBL" id="KAF9066630.1"/>
    </source>
</evidence>
<dbReference type="Proteomes" id="UP000772434">
    <property type="component" value="Unassembled WGS sequence"/>
</dbReference>
<dbReference type="EMBL" id="JADNRY010000084">
    <property type="protein sequence ID" value="KAF9066630.1"/>
    <property type="molecule type" value="Genomic_DNA"/>
</dbReference>
<dbReference type="AlphaFoldDB" id="A0A9P5U4D0"/>
<dbReference type="OrthoDB" id="3182995at2759"/>
<reference evidence="1" key="1">
    <citation type="submission" date="2020-11" db="EMBL/GenBank/DDBJ databases">
        <authorList>
            <consortium name="DOE Joint Genome Institute"/>
            <person name="Ahrendt S."/>
            <person name="Riley R."/>
            <person name="Andreopoulos W."/>
            <person name="Labutti K."/>
            <person name="Pangilinan J."/>
            <person name="Ruiz-Duenas F.J."/>
            <person name="Barrasa J.M."/>
            <person name="Sanchez-Garcia M."/>
            <person name="Camarero S."/>
            <person name="Miyauchi S."/>
            <person name="Serrano A."/>
            <person name="Linde D."/>
            <person name="Babiker R."/>
            <person name="Drula E."/>
            <person name="Ayuso-Fernandez I."/>
            <person name="Pacheco R."/>
            <person name="Padilla G."/>
            <person name="Ferreira P."/>
            <person name="Barriuso J."/>
            <person name="Kellner H."/>
            <person name="Castanera R."/>
            <person name="Alfaro M."/>
            <person name="Ramirez L."/>
            <person name="Pisabarro A.G."/>
            <person name="Kuo A."/>
            <person name="Tritt A."/>
            <person name="Lipzen A."/>
            <person name="He G."/>
            <person name="Yan M."/>
            <person name="Ng V."/>
            <person name="Cullen D."/>
            <person name="Martin F."/>
            <person name="Rosso M.-N."/>
            <person name="Henrissat B."/>
            <person name="Hibbett D."/>
            <person name="Martinez A.T."/>
            <person name="Grigoriev I.V."/>
        </authorList>
    </citation>
    <scope>NUCLEOTIDE SEQUENCE</scope>
    <source>
        <strain evidence="1">AH 40177</strain>
    </source>
</reference>
<name>A0A9P5U4D0_9AGAR</name>
<evidence type="ECO:0000313" key="2">
    <source>
        <dbReference type="Proteomes" id="UP000772434"/>
    </source>
</evidence>
<accession>A0A9P5U4D0</accession>
<comment type="caution">
    <text evidence="1">The sequence shown here is derived from an EMBL/GenBank/DDBJ whole genome shotgun (WGS) entry which is preliminary data.</text>
</comment>
<protein>
    <submittedName>
        <fullName evidence="1">Uncharacterized protein</fullName>
    </submittedName>
</protein>
<organism evidence="1 2">
    <name type="scientific">Rhodocollybia butyracea</name>
    <dbReference type="NCBI Taxonomy" id="206335"/>
    <lineage>
        <taxon>Eukaryota</taxon>
        <taxon>Fungi</taxon>
        <taxon>Dikarya</taxon>
        <taxon>Basidiomycota</taxon>
        <taxon>Agaricomycotina</taxon>
        <taxon>Agaricomycetes</taxon>
        <taxon>Agaricomycetidae</taxon>
        <taxon>Agaricales</taxon>
        <taxon>Marasmiineae</taxon>
        <taxon>Omphalotaceae</taxon>
        <taxon>Rhodocollybia</taxon>
    </lineage>
</organism>